<protein>
    <submittedName>
        <fullName evidence="14">TonB-dependent receptor plug domain-containing protein</fullName>
    </submittedName>
</protein>
<dbReference type="Pfam" id="PF00593">
    <property type="entry name" value="TonB_dep_Rec_b-barrel"/>
    <property type="match status" value="1"/>
</dbReference>
<dbReference type="InterPro" id="IPR036942">
    <property type="entry name" value="Beta-barrel_TonB_sf"/>
</dbReference>
<dbReference type="InterPro" id="IPR039426">
    <property type="entry name" value="TonB-dep_rcpt-like"/>
</dbReference>
<evidence type="ECO:0000313" key="14">
    <source>
        <dbReference type="EMBL" id="MFD0740028.1"/>
    </source>
</evidence>
<evidence type="ECO:0000256" key="7">
    <source>
        <dbReference type="ARBA" id="ARBA00023237"/>
    </source>
</evidence>
<dbReference type="EMBL" id="JBHTIH010000007">
    <property type="protein sequence ID" value="MFD0740028.1"/>
    <property type="molecule type" value="Genomic_DNA"/>
</dbReference>
<accession>A0ABW2YNW4</accession>
<evidence type="ECO:0000256" key="9">
    <source>
        <dbReference type="RuleBase" id="RU003357"/>
    </source>
</evidence>
<keyword evidence="4 8" id="KW-0812">Transmembrane</keyword>
<dbReference type="PANTHER" id="PTHR47234:SF2">
    <property type="entry name" value="TONB-DEPENDENT RECEPTOR"/>
    <property type="match status" value="1"/>
</dbReference>
<reference evidence="15" key="1">
    <citation type="journal article" date="2019" name="Int. J. Syst. Evol. Microbiol.">
        <title>The Global Catalogue of Microorganisms (GCM) 10K type strain sequencing project: providing services to taxonomists for standard genome sequencing and annotation.</title>
        <authorList>
            <consortium name="The Broad Institute Genomics Platform"/>
            <consortium name="The Broad Institute Genome Sequencing Center for Infectious Disease"/>
            <person name="Wu L."/>
            <person name="Ma J."/>
        </authorList>
    </citation>
    <scope>NUCLEOTIDE SEQUENCE [LARGE SCALE GENOMIC DNA]</scope>
    <source>
        <strain evidence="15">CCUG 55491</strain>
    </source>
</reference>
<comment type="subcellular location">
    <subcellularLocation>
        <location evidence="1 8">Cell outer membrane</location>
        <topology evidence="1 8">Multi-pass membrane protein</topology>
    </subcellularLocation>
</comment>
<evidence type="ECO:0000259" key="13">
    <source>
        <dbReference type="Pfam" id="PF07715"/>
    </source>
</evidence>
<keyword evidence="3 8" id="KW-1134">Transmembrane beta strand</keyword>
<keyword evidence="2 8" id="KW-0813">Transport</keyword>
<dbReference type="InterPro" id="IPR037066">
    <property type="entry name" value="Plug_dom_sf"/>
</dbReference>
<comment type="similarity">
    <text evidence="8 9">Belongs to the TonB-dependent receptor family.</text>
</comment>
<feature type="domain" description="TonB-dependent receptor-like beta-barrel" evidence="12">
    <location>
        <begin position="414"/>
        <end position="945"/>
    </location>
</feature>
<comment type="caution">
    <text evidence="14">The sequence shown here is derived from an EMBL/GenBank/DDBJ whole genome shotgun (WGS) entry which is preliminary data.</text>
</comment>
<keyword evidence="11" id="KW-0732">Signal</keyword>
<gene>
    <name evidence="14" type="ORF">ACFQZQ_12155</name>
</gene>
<evidence type="ECO:0000256" key="8">
    <source>
        <dbReference type="PROSITE-ProRule" id="PRU01360"/>
    </source>
</evidence>
<dbReference type="InterPro" id="IPR012910">
    <property type="entry name" value="Plug_dom"/>
</dbReference>
<evidence type="ECO:0000256" key="10">
    <source>
        <dbReference type="SAM" id="MobiDB-lite"/>
    </source>
</evidence>
<dbReference type="Gene3D" id="2.170.130.10">
    <property type="entry name" value="TonB-dependent receptor, plug domain"/>
    <property type="match status" value="1"/>
</dbReference>
<evidence type="ECO:0000256" key="4">
    <source>
        <dbReference type="ARBA" id="ARBA00022692"/>
    </source>
</evidence>
<evidence type="ECO:0000256" key="1">
    <source>
        <dbReference type="ARBA" id="ARBA00004571"/>
    </source>
</evidence>
<evidence type="ECO:0000259" key="12">
    <source>
        <dbReference type="Pfam" id="PF00593"/>
    </source>
</evidence>
<keyword evidence="5 9" id="KW-0798">TonB box</keyword>
<feature type="chain" id="PRO_5046714772" evidence="11">
    <location>
        <begin position="31"/>
        <end position="981"/>
    </location>
</feature>
<feature type="domain" description="TonB-dependent receptor plug" evidence="13">
    <location>
        <begin position="59"/>
        <end position="171"/>
    </location>
</feature>
<dbReference type="RefSeq" id="WP_386813085.1">
    <property type="nucleotide sequence ID" value="NZ_JBHTIH010000007.1"/>
</dbReference>
<dbReference type="Gene3D" id="2.40.170.20">
    <property type="entry name" value="TonB-dependent receptor, beta-barrel domain"/>
    <property type="match status" value="1"/>
</dbReference>
<organism evidence="14 15">
    <name type="scientific">Lysobacter koreensis</name>
    <dbReference type="NCBI Taxonomy" id="266122"/>
    <lineage>
        <taxon>Bacteria</taxon>
        <taxon>Pseudomonadati</taxon>
        <taxon>Pseudomonadota</taxon>
        <taxon>Gammaproteobacteria</taxon>
        <taxon>Lysobacterales</taxon>
        <taxon>Lysobacteraceae</taxon>
        <taxon>Lysobacter</taxon>
    </lineage>
</organism>
<dbReference type="Pfam" id="PF07715">
    <property type="entry name" value="Plug"/>
    <property type="match status" value="1"/>
</dbReference>
<keyword evidence="14" id="KW-0675">Receptor</keyword>
<dbReference type="SUPFAM" id="SSF56935">
    <property type="entry name" value="Porins"/>
    <property type="match status" value="1"/>
</dbReference>
<proteinExistence type="inferred from homology"/>
<evidence type="ECO:0000256" key="2">
    <source>
        <dbReference type="ARBA" id="ARBA00022448"/>
    </source>
</evidence>
<sequence length="981" mass="105341">MTHRISRTAMRLGLLPAGIAVALVPAFASAQDAAPAQEDATNLDRIEVTGSRIRQVDTETSAPVLLIDRNDIENQGFQSVADILQNITAVGSPAISRTSPLSSGEAVGGQYIDLRNLGANRTLILVNGKRLGITNDGLQDVASIPASMVERIEVLKDGASTIYGSDAIAGVINIITRKNFEGAEANAYLGQYGQGDGHRQVYDFVLGFTGDRGSVTAGVEYSKEDPVWARDRWFSKVRFPTGEKSAPRPGGLSGTTQWGRFSYNTGQVNAAGNPIFATRTLRRDVAGLNPADFASYRAPNGTDTSNPALASTVYSGITRKSMFVNGTFDITDNVAFNADVLYTDRDSFAQNAGYPFQSANFDLSDGGLSIDSVFNPLGNQATGVPAGVPRQAIQYVRRGWEVPREVHNSLNTFRFSGAFAGSFDIGERFWDWDAGYLHNRNEGVQVSTGNLNTQAVGLATGASFINAQGIAQCGTAANPIPLGFGPGACTPWNPLAPLGYATANGLGDPNVQAFLYLPGQALSETTTNVYYANIAGSLFTLPAGDLGVAVGVEHREEEGSFSPDALAQTGISTDLAAGPTGGGYSLDEVYAELQIPLLTDVVFAKELSLSLASRYSNYDTFGNTTNSKFGFKWKPFDSVLVRGTWSEGFRAPTVADLFGGVSQSFEDYTDPCDTSFGSVAGSAACLADVPAGYRQPANDPDGLADGPGTQTPIPFLSGSNPNLSPETSESKTLGFVWSPGFAEGLNLSLDWWNIRIENTIVADSPTDILDDCYIRGIASRCSSDLFTRDPATGEITFLSFGGRNAGFVETEGFDFDLTYNLATEYGKFGLAWLNTYVSKNELKADNLEGVPSQQNGFGGNFRLRSNANLSWEKGPWGASWSTRYYSGTKENCYFDDRCSLPNYSAPDTQGNITPLNELGSNTFHDVQVRFNAPWNATIALGANNVFEHYAAPAYDQPNSGYSYYGGYDIGRFVYMKYQQRF</sequence>
<evidence type="ECO:0000256" key="11">
    <source>
        <dbReference type="SAM" id="SignalP"/>
    </source>
</evidence>
<name>A0ABW2YNW4_9GAMM</name>
<dbReference type="InterPro" id="IPR000531">
    <property type="entry name" value="Beta-barrel_TonB"/>
</dbReference>
<dbReference type="Proteomes" id="UP001597090">
    <property type="component" value="Unassembled WGS sequence"/>
</dbReference>
<feature type="compositionally biased region" description="Polar residues" evidence="10">
    <location>
        <begin position="708"/>
        <end position="727"/>
    </location>
</feature>
<evidence type="ECO:0000256" key="3">
    <source>
        <dbReference type="ARBA" id="ARBA00022452"/>
    </source>
</evidence>
<evidence type="ECO:0000256" key="6">
    <source>
        <dbReference type="ARBA" id="ARBA00023136"/>
    </source>
</evidence>
<keyword evidence="7 8" id="KW-0998">Cell outer membrane</keyword>
<dbReference type="PROSITE" id="PS52016">
    <property type="entry name" value="TONB_DEPENDENT_REC_3"/>
    <property type="match status" value="1"/>
</dbReference>
<keyword evidence="6 8" id="KW-0472">Membrane</keyword>
<keyword evidence="15" id="KW-1185">Reference proteome</keyword>
<feature type="signal peptide" evidence="11">
    <location>
        <begin position="1"/>
        <end position="30"/>
    </location>
</feature>
<feature type="region of interest" description="Disordered" evidence="10">
    <location>
        <begin position="696"/>
        <end position="727"/>
    </location>
</feature>
<dbReference type="PANTHER" id="PTHR47234">
    <property type="match status" value="1"/>
</dbReference>
<evidence type="ECO:0000313" key="15">
    <source>
        <dbReference type="Proteomes" id="UP001597090"/>
    </source>
</evidence>
<evidence type="ECO:0000256" key="5">
    <source>
        <dbReference type="ARBA" id="ARBA00023077"/>
    </source>
</evidence>